<comment type="caution">
    <text evidence="1">The sequence shown here is derived from an EMBL/GenBank/DDBJ whole genome shotgun (WGS) entry which is preliminary data.</text>
</comment>
<evidence type="ECO:0000313" key="1">
    <source>
        <dbReference type="EMBL" id="MBB5060784.1"/>
    </source>
</evidence>
<protein>
    <submittedName>
        <fullName evidence="1">Uncharacterized protein</fullName>
    </submittedName>
</protein>
<proteinExistence type="predicted"/>
<accession>A0A7W8E6W5</accession>
<reference evidence="1 2" key="1">
    <citation type="submission" date="2020-08" db="EMBL/GenBank/DDBJ databases">
        <title>Genomic Encyclopedia of Type Strains, Phase IV (KMG-V): Genome sequencing to study the core and pangenomes of soil and plant-associated prokaryotes.</title>
        <authorList>
            <person name="Whitman W."/>
        </authorList>
    </citation>
    <scope>NUCLEOTIDE SEQUENCE [LARGE SCALE GENOMIC DNA]</scope>
    <source>
        <strain evidence="1 2">M8UP14</strain>
    </source>
</reference>
<dbReference type="AlphaFoldDB" id="A0A7W8E6W5"/>
<dbReference type="Proteomes" id="UP000540989">
    <property type="component" value="Unassembled WGS sequence"/>
</dbReference>
<organism evidence="1 2">
    <name type="scientific">Granulicella aggregans</name>
    <dbReference type="NCBI Taxonomy" id="474949"/>
    <lineage>
        <taxon>Bacteria</taxon>
        <taxon>Pseudomonadati</taxon>
        <taxon>Acidobacteriota</taxon>
        <taxon>Terriglobia</taxon>
        <taxon>Terriglobales</taxon>
        <taxon>Acidobacteriaceae</taxon>
        <taxon>Granulicella</taxon>
    </lineage>
</organism>
<dbReference type="RefSeq" id="WP_221313214.1">
    <property type="nucleotide sequence ID" value="NZ_JACHIP010000019.1"/>
</dbReference>
<name>A0A7W8E6W5_9BACT</name>
<evidence type="ECO:0000313" key="2">
    <source>
        <dbReference type="Proteomes" id="UP000540989"/>
    </source>
</evidence>
<sequence>MYPWAIAAGLLVVLGGGIYMAKDHHAPAPATSQVATNTPPVTAKVDLFNAVTVRGGGNSDEPMPMEQVSLPSAIVNLNVTLPRFSESGAYGILVAKDRAGTDVVARGLGNAVQTDGKVSVMVTLDLRKTAPGMYFLATVRGSDNGTYYYPLKVN</sequence>
<dbReference type="EMBL" id="JACHIP010000019">
    <property type="protein sequence ID" value="MBB5060784.1"/>
    <property type="molecule type" value="Genomic_DNA"/>
</dbReference>
<keyword evidence="2" id="KW-1185">Reference proteome</keyword>
<gene>
    <name evidence="1" type="ORF">HDF16_005520</name>
</gene>